<dbReference type="EMBL" id="DS469510">
    <property type="protein sequence ID" value="EDO49346.1"/>
    <property type="molecule type" value="Genomic_DNA"/>
</dbReference>
<dbReference type="Gene3D" id="3.80.10.10">
    <property type="entry name" value="Ribonuclease Inhibitor"/>
    <property type="match status" value="1"/>
</dbReference>
<dbReference type="eggNOG" id="KOG4242">
    <property type="taxonomic scope" value="Eukaryota"/>
</dbReference>
<dbReference type="PANTHER" id="PTHR24112:SF66">
    <property type="entry name" value="LEUCINE-RICH REPEAT, ISOFORM F"/>
    <property type="match status" value="1"/>
</dbReference>
<dbReference type="AlphaFoldDB" id="A7RHG5"/>
<dbReference type="PhylomeDB" id="A7RHG5"/>
<name>A7RHG5_NEMVE</name>
<keyword evidence="2" id="KW-1185">Reference proteome</keyword>
<dbReference type="HOGENOM" id="CLU_1839629_0_0_1"/>
<dbReference type="SUPFAM" id="SSF52047">
    <property type="entry name" value="RNI-like"/>
    <property type="match status" value="1"/>
</dbReference>
<evidence type="ECO:0000313" key="1">
    <source>
        <dbReference type="EMBL" id="EDO49346.1"/>
    </source>
</evidence>
<feature type="non-terminal residue" evidence="1">
    <location>
        <position position="131"/>
    </location>
</feature>
<sequence length="131" mass="14895">VYACMCDYHGVPYLEEVAWDVDTIYLSHNTKEFNLQDFDHLEQKELVPVVSALEYTSWFTKLVCRSFKLSSDVCDAVLRVLKKSTSIEELVLDGVSLGRDYFQKMALALTSNPKSALNVMDLSNNSMEDRG</sequence>
<organism evidence="1 2">
    <name type="scientific">Nematostella vectensis</name>
    <name type="common">Starlet sea anemone</name>
    <dbReference type="NCBI Taxonomy" id="45351"/>
    <lineage>
        <taxon>Eukaryota</taxon>
        <taxon>Metazoa</taxon>
        <taxon>Cnidaria</taxon>
        <taxon>Anthozoa</taxon>
        <taxon>Hexacorallia</taxon>
        <taxon>Actiniaria</taxon>
        <taxon>Edwardsiidae</taxon>
        <taxon>Nematostella</taxon>
    </lineage>
</organism>
<dbReference type="InterPro" id="IPR051279">
    <property type="entry name" value="PP1-Reg/Actin-Interact_Protein"/>
</dbReference>
<dbReference type="Proteomes" id="UP000001593">
    <property type="component" value="Unassembled WGS sequence"/>
</dbReference>
<protein>
    <submittedName>
        <fullName evidence="1">Uncharacterized protein</fullName>
    </submittedName>
</protein>
<accession>A7RHG5</accession>
<dbReference type="STRING" id="45351.A7RHG5"/>
<dbReference type="InterPro" id="IPR032675">
    <property type="entry name" value="LRR_dom_sf"/>
</dbReference>
<evidence type="ECO:0000313" key="2">
    <source>
        <dbReference type="Proteomes" id="UP000001593"/>
    </source>
</evidence>
<dbReference type="PANTHER" id="PTHR24112">
    <property type="entry name" value="LEUCINE-RICH REPEAT, ISOFORM F-RELATED"/>
    <property type="match status" value="1"/>
</dbReference>
<proteinExistence type="predicted"/>
<dbReference type="OMA" id="LEYTSWF"/>
<dbReference type="InParanoid" id="A7RHG5"/>
<reference evidence="1 2" key="1">
    <citation type="journal article" date="2007" name="Science">
        <title>Sea anemone genome reveals ancestral eumetazoan gene repertoire and genomic organization.</title>
        <authorList>
            <person name="Putnam N.H."/>
            <person name="Srivastava M."/>
            <person name="Hellsten U."/>
            <person name="Dirks B."/>
            <person name="Chapman J."/>
            <person name="Salamov A."/>
            <person name="Terry A."/>
            <person name="Shapiro H."/>
            <person name="Lindquist E."/>
            <person name="Kapitonov V.V."/>
            <person name="Jurka J."/>
            <person name="Genikhovich G."/>
            <person name="Grigoriev I.V."/>
            <person name="Lucas S.M."/>
            <person name="Steele R.E."/>
            <person name="Finnerty J.R."/>
            <person name="Technau U."/>
            <person name="Martindale M.Q."/>
            <person name="Rokhsar D.S."/>
        </authorList>
    </citation>
    <scope>NUCLEOTIDE SEQUENCE [LARGE SCALE GENOMIC DNA]</scope>
    <source>
        <strain evidence="2">CH2 X CH6</strain>
    </source>
</reference>
<gene>
    <name evidence="1" type="ORF">NEMVEDRAFT_v1g81245</name>
</gene>